<gene>
    <name evidence="5" type="ORF">SAMN05660443_1593</name>
</gene>
<dbReference type="EMBL" id="FOLH01000003">
    <property type="protein sequence ID" value="SFC14247.1"/>
    <property type="molecule type" value="Genomic_DNA"/>
</dbReference>
<dbReference type="Gene3D" id="1.10.150.240">
    <property type="entry name" value="Putative phosphatase, domain 2"/>
    <property type="match status" value="1"/>
</dbReference>
<dbReference type="GO" id="GO:0006281">
    <property type="term" value="P:DNA repair"/>
    <property type="evidence" value="ECO:0007669"/>
    <property type="project" value="TreeGrafter"/>
</dbReference>
<comment type="pathway">
    <text evidence="2">Organic acid metabolism; glycolate biosynthesis; glycolate from 2-phosphoglycolate: step 1/1.</text>
</comment>
<sequence length="217" mass="24069">MKCFLFDCDGVLLNSNSVKTQAFYQATLPYGKDAAQAMVDYHTANGGISRYKKLAHFCDSISPQFPSTTLKPDLNSLLVNYAEKVREGLLACEVAEGLFELRELTAGTPWMIVSGGDQAELREVFAKRGLDHLFDAGIFGSPDTKDEILARELASGNIKKPALFLGDSKYDYEAATRAGLDFVFVSQWSEVKDWQAWVEQEGIETVSSIKQLTTRFS</sequence>
<evidence type="ECO:0000313" key="5">
    <source>
        <dbReference type="EMBL" id="SFC14247.1"/>
    </source>
</evidence>
<reference evidence="5 6" key="1">
    <citation type="submission" date="2016-10" db="EMBL/GenBank/DDBJ databases">
        <authorList>
            <person name="de Groot N.N."/>
        </authorList>
    </citation>
    <scope>NUCLEOTIDE SEQUENCE [LARGE SCALE GENOMIC DNA]</scope>
    <source>
        <strain evidence="5 6">DSM 18438</strain>
    </source>
</reference>
<accession>A0A1I1GR48</accession>
<evidence type="ECO:0000256" key="4">
    <source>
        <dbReference type="ARBA" id="ARBA00013078"/>
    </source>
</evidence>
<dbReference type="InterPro" id="IPR023214">
    <property type="entry name" value="HAD_sf"/>
</dbReference>
<protein>
    <recommendedName>
        <fullName evidence="4">phosphoglycolate phosphatase</fullName>
        <ecNumber evidence="4">3.1.3.18</ecNumber>
    </recommendedName>
</protein>
<dbReference type="InterPro" id="IPR050155">
    <property type="entry name" value="HAD-like_hydrolase_sf"/>
</dbReference>
<dbReference type="InterPro" id="IPR006439">
    <property type="entry name" value="HAD-SF_hydro_IA"/>
</dbReference>
<dbReference type="OrthoDB" id="9782449at2"/>
<dbReference type="EC" id="3.1.3.18" evidence="4"/>
<dbReference type="SFLD" id="SFLDS00003">
    <property type="entry name" value="Haloacid_Dehalogenase"/>
    <property type="match status" value="1"/>
</dbReference>
<dbReference type="Gene3D" id="3.40.50.1000">
    <property type="entry name" value="HAD superfamily/HAD-like"/>
    <property type="match status" value="1"/>
</dbReference>
<dbReference type="Pfam" id="PF00702">
    <property type="entry name" value="Hydrolase"/>
    <property type="match status" value="1"/>
</dbReference>
<keyword evidence="6" id="KW-1185">Reference proteome</keyword>
<dbReference type="SUPFAM" id="SSF56784">
    <property type="entry name" value="HAD-like"/>
    <property type="match status" value="1"/>
</dbReference>
<evidence type="ECO:0000256" key="3">
    <source>
        <dbReference type="ARBA" id="ARBA00006171"/>
    </source>
</evidence>
<dbReference type="PANTHER" id="PTHR43434">
    <property type="entry name" value="PHOSPHOGLYCOLATE PHOSPHATASE"/>
    <property type="match status" value="1"/>
</dbReference>
<dbReference type="CDD" id="cd01427">
    <property type="entry name" value="HAD_like"/>
    <property type="match status" value="1"/>
</dbReference>
<dbReference type="GO" id="GO:0008967">
    <property type="term" value="F:phosphoglycolate phosphatase activity"/>
    <property type="evidence" value="ECO:0007669"/>
    <property type="project" value="UniProtKB-EC"/>
</dbReference>
<organism evidence="5 6">
    <name type="scientific">Marinospirillum celere</name>
    <dbReference type="NCBI Taxonomy" id="1122252"/>
    <lineage>
        <taxon>Bacteria</taxon>
        <taxon>Pseudomonadati</taxon>
        <taxon>Pseudomonadota</taxon>
        <taxon>Gammaproteobacteria</taxon>
        <taxon>Oceanospirillales</taxon>
        <taxon>Oceanospirillaceae</taxon>
        <taxon>Marinospirillum</taxon>
    </lineage>
</organism>
<dbReference type="Proteomes" id="UP000199058">
    <property type="component" value="Unassembled WGS sequence"/>
</dbReference>
<name>A0A1I1GR48_9GAMM</name>
<comment type="catalytic activity">
    <reaction evidence="1">
        <text>2-phosphoglycolate + H2O = glycolate + phosphate</text>
        <dbReference type="Rhea" id="RHEA:14369"/>
        <dbReference type="ChEBI" id="CHEBI:15377"/>
        <dbReference type="ChEBI" id="CHEBI:29805"/>
        <dbReference type="ChEBI" id="CHEBI:43474"/>
        <dbReference type="ChEBI" id="CHEBI:58033"/>
        <dbReference type="EC" id="3.1.3.18"/>
    </reaction>
</comment>
<dbReference type="SFLD" id="SFLDG01129">
    <property type="entry name" value="C1.5:_HAD__Beta-PGM__Phosphata"/>
    <property type="match status" value="1"/>
</dbReference>
<dbReference type="AlphaFoldDB" id="A0A1I1GR48"/>
<proteinExistence type="inferred from homology"/>
<dbReference type="STRING" id="1122252.SAMN05660443_1593"/>
<evidence type="ECO:0000256" key="2">
    <source>
        <dbReference type="ARBA" id="ARBA00004818"/>
    </source>
</evidence>
<dbReference type="RefSeq" id="WP_091961704.1">
    <property type="nucleotide sequence ID" value="NZ_FOLH01000003.1"/>
</dbReference>
<comment type="similarity">
    <text evidence="3">Belongs to the HAD-like hydrolase superfamily. CbbY/CbbZ/Gph/YieH family.</text>
</comment>
<dbReference type="InterPro" id="IPR036412">
    <property type="entry name" value="HAD-like_sf"/>
</dbReference>
<evidence type="ECO:0000256" key="1">
    <source>
        <dbReference type="ARBA" id="ARBA00000830"/>
    </source>
</evidence>
<dbReference type="NCBIfam" id="TIGR01549">
    <property type="entry name" value="HAD-SF-IA-v1"/>
    <property type="match status" value="1"/>
</dbReference>
<evidence type="ECO:0000313" key="6">
    <source>
        <dbReference type="Proteomes" id="UP000199058"/>
    </source>
</evidence>
<dbReference type="InterPro" id="IPR023198">
    <property type="entry name" value="PGP-like_dom2"/>
</dbReference>
<dbReference type="PANTHER" id="PTHR43434:SF1">
    <property type="entry name" value="PHOSPHOGLYCOLATE PHOSPHATASE"/>
    <property type="match status" value="1"/>
</dbReference>
<dbReference type="GO" id="GO:0005829">
    <property type="term" value="C:cytosol"/>
    <property type="evidence" value="ECO:0007669"/>
    <property type="project" value="TreeGrafter"/>
</dbReference>